<evidence type="ECO:0000313" key="1">
    <source>
        <dbReference type="EMBL" id="PWI57111.1"/>
    </source>
</evidence>
<evidence type="ECO:0000313" key="2">
    <source>
        <dbReference type="Proteomes" id="UP000245380"/>
    </source>
</evidence>
<dbReference type="RefSeq" id="WP_109431083.1">
    <property type="nucleotide sequence ID" value="NZ_MPDK01000018.1"/>
</dbReference>
<dbReference type="EMBL" id="MPDK01000018">
    <property type="protein sequence ID" value="PWI57111.1"/>
    <property type="molecule type" value="Genomic_DNA"/>
</dbReference>
<proteinExistence type="predicted"/>
<sequence>MVVFGLGSFRRTMDVTPILEALATQMQKDFPMSVEILPWDDENRKADLVLSDISEPLKTLRITELKGFDRMFILQGGPTKLTEDLQRFLRSIAQFHGRPVRFVANQTIHDDVYSVDANWLHGIPGFQHAEGTAPDVRLLAGALFQEYYEVRLEAMQQERIEQLLLAMAETASSHETAGEAAAAEFLGSVLKALNAPFATKQLIINYVRLRGMFGQPMLDAMRELLPVALADNGMQTLLDHFRVENELSALMIQQMSPEPTATDGK</sequence>
<accession>A0A2U3D769</accession>
<reference evidence="1 2" key="1">
    <citation type="submission" date="2016-11" db="EMBL/GenBank/DDBJ databases">
        <title>Comparative genomics of Acidibacillus ferroxidans species.</title>
        <authorList>
            <person name="Oliveira G."/>
            <person name="Nunes G."/>
            <person name="Oliveira R."/>
            <person name="Araujo F."/>
            <person name="Salim A."/>
            <person name="Scholte L."/>
            <person name="Morais D."/>
            <person name="Nancucheo I."/>
            <person name="Johnson D.B."/>
            <person name="Grail B."/>
            <person name="Bittencourt J."/>
            <person name="Valadares R."/>
        </authorList>
    </citation>
    <scope>NUCLEOTIDE SEQUENCE [LARGE SCALE GENOMIC DNA]</scope>
    <source>
        <strain evidence="1 2">Y002</strain>
    </source>
</reference>
<dbReference type="AlphaFoldDB" id="A0A2U3D769"/>
<comment type="caution">
    <text evidence="1">The sequence shown here is derived from an EMBL/GenBank/DDBJ whole genome shotgun (WGS) entry which is preliminary data.</text>
</comment>
<keyword evidence="2" id="KW-1185">Reference proteome</keyword>
<organism evidence="1 2">
    <name type="scientific">Sulfoacidibacillus thermotolerans</name>
    <name type="common">Acidibacillus sulfuroxidans</name>
    <dbReference type="NCBI Taxonomy" id="1765684"/>
    <lineage>
        <taxon>Bacteria</taxon>
        <taxon>Bacillati</taxon>
        <taxon>Bacillota</taxon>
        <taxon>Bacilli</taxon>
        <taxon>Bacillales</taxon>
        <taxon>Alicyclobacillaceae</taxon>
        <taxon>Sulfoacidibacillus</taxon>
    </lineage>
</organism>
<name>A0A2U3D769_SULT2</name>
<dbReference type="Proteomes" id="UP000245380">
    <property type="component" value="Unassembled WGS sequence"/>
</dbReference>
<gene>
    <name evidence="1" type="ORF">BM613_10155</name>
</gene>
<protein>
    <submittedName>
        <fullName evidence="1">Uncharacterized protein</fullName>
    </submittedName>
</protein>